<evidence type="ECO:0000313" key="2">
    <source>
        <dbReference type="EMBL" id="KAH0965441.1"/>
    </source>
</evidence>
<protein>
    <recommendedName>
        <fullName evidence="4">Lea domain protein</fullName>
    </recommendedName>
</protein>
<feature type="region of interest" description="Disordered" evidence="1">
    <location>
        <begin position="73"/>
        <end position="123"/>
    </location>
</feature>
<feature type="compositionally biased region" description="Basic and acidic residues" evidence="1">
    <location>
        <begin position="81"/>
        <end position="96"/>
    </location>
</feature>
<gene>
    <name evidence="2" type="ORF">HRG_03457</name>
</gene>
<accession>A0A9P8N3T0</accession>
<sequence>MSFLSEKFVRLAVPASRLAAVRTAAAAPRAFTTSAAVRKSPTETVKDGLKAVDRTVSDNVVIPGLDAAAKAKDVAQNMTKGDAKGKAQEMKGKAQEMKGQVKGAAHETAGKAKGAAEEAKRKL</sequence>
<evidence type="ECO:0008006" key="4">
    <source>
        <dbReference type="Google" id="ProtNLM"/>
    </source>
</evidence>
<name>A0A9P8N3T0_9HYPO</name>
<comment type="caution">
    <text evidence="2">The sequence shown here is derived from an EMBL/GenBank/DDBJ whole genome shotgun (WGS) entry which is preliminary data.</text>
</comment>
<evidence type="ECO:0000256" key="1">
    <source>
        <dbReference type="SAM" id="MobiDB-lite"/>
    </source>
</evidence>
<keyword evidence="3" id="KW-1185">Reference proteome</keyword>
<feature type="compositionally biased region" description="Basic and acidic residues" evidence="1">
    <location>
        <begin position="104"/>
        <end position="123"/>
    </location>
</feature>
<dbReference type="RefSeq" id="XP_044722954.1">
    <property type="nucleotide sequence ID" value="XM_044861928.1"/>
</dbReference>
<dbReference type="AlphaFoldDB" id="A0A9P8N3T0"/>
<proteinExistence type="predicted"/>
<dbReference type="GeneID" id="68352586"/>
<dbReference type="OrthoDB" id="4023585at2759"/>
<dbReference type="Proteomes" id="UP000824596">
    <property type="component" value="Unassembled WGS sequence"/>
</dbReference>
<reference evidence="2" key="1">
    <citation type="submission" date="2021-09" db="EMBL/GenBank/DDBJ databases">
        <title>A high-quality genome of the endoparasitic fungus Hirsutella rhossiliensis with a comparison of Hirsutella genomes reveals transposable elements contributing to genome size variation.</title>
        <authorList>
            <person name="Lin R."/>
            <person name="Jiao Y."/>
            <person name="Sun X."/>
            <person name="Ling J."/>
            <person name="Xie B."/>
            <person name="Cheng X."/>
        </authorList>
    </citation>
    <scope>NUCLEOTIDE SEQUENCE</scope>
    <source>
        <strain evidence="2">HR02</strain>
    </source>
</reference>
<dbReference type="EMBL" id="JAIZPD010000003">
    <property type="protein sequence ID" value="KAH0965441.1"/>
    <property type="molecule type" value="Genomic_DNA"/>
</dbReference>
<evidence type="ECO:0000313" key="3">
    <source>
        <dbReference type="Proteomes" id="UP000824596"/>
    </source>
</evidence>
<organism evidence="2 3">
    <name type="scientific">Hirsutella rhossiliensis</name>
    <dbReference type="NCBI Taxonomy" id="111463"/>
    <lineage>
        <taxon>Eukaryota</taxon>
        <taxon>Fungi</taxon>
        <taxon>Dikarya</taxon>
        <taxon>Ascomycota</taxon>
        <taxon>Pezizomycotina</taxon>
        <taxon>Sordariomycetes</taxon>
        <taxon>Hypocreomycetidae</taxon>
        <taxon>Hypocreales</taxon>
        <taxon>Ophiocordycipitaceae</taxon>
        <taxon>Hirsutella</taxon>
    </lineage>
</organism>